<dbReference type="Proteomes" id="UP000236291">
    <property type="component" value="Unassembled WGS sequence"/>
</dbReference>
<dbReference type="EMBL" id="ASHM01051374">
    <property type="protein sequence ID" value="PNX86513.1"/>
    <property type="molecule type" value="Genomic_DNA"/>
</dbReference>
<proteinExistence type="predicted"/>
<accession>A0A2K3M6X3</accession>
<feature type="non-terminal residue" evidence="1">
    <location>
        <position position="64"/>
    </location>
</feature>
<organism evidence="1 2">
    <name type="scientific">Trifolium pratense</name>
    <name type="common">Red clover</name>
    <dbReference type="NCBI Taxonomy" id="57577"/>
    <lineage>
        <taxon>Eukaryota</taxon>
        <taxon>Viridiplantae</taxon>
        <taxon>Streptophyta</taxon>
        <taxon>Embryophyta</taxon>
        <taxon>Tracheophyta</taxon>
        <taxon>Spermatophyta</taxon>
        <taxon>Magnoliopsida</taxon>
        <taxon>eudicotyledons</taxon>
        <taxon>Gunneridae</taxon>
        <taxon>Pentapetalae</taxon>
        <taxon>rosids</taxon>
        <taxon>fabids</taxon>
        <taxon>Fabales</taxon>
        <taxon>Fabaceae</taxon>
        <taxon>Papilionoideae</taxon>
        <taxon>50 kb inversion clade</taxon>
        <taxon>NPAAA clade</taxon>
        <taxon>Hologalegina</taxon>
        <taxon>IRL clade</taxon>
        <taxon>Trifolieae</taxon>
        <taxon>Trifolium</taxon>
    </lineage>
</organism>
<dbReference type="AlphaFoldDB" id="A0A2K3M6X3"/>
<evidence type="ECO:0000313" key="2">
    <source>
        <dbReference type="Proteomes" id="UP000236291"/>
    </source>
</evidence>
<sequence length="64" mass="7048">MEKQQKLLFWCSGRNSGALCEIVQQKKRLVSVSVPQAEKSVPQAEICAPGGKTCSNIYVSRFCS</sequence>
<name>A0A2K3M6X3_TRIPR</name>
<reference evidence="1 2" key="2">
    <citation type="journal article" date="2017" name="Front. Plant Sci.">
        <title>Gene Classification and Mining of Molecular Markers Useful in Red Clover (Trifolium pratense) Breeding.</title>
        <authorList>
            <person name="Istvanek J."/>
            <person name="Dluhosova J."/>
            <person name="Dluhos P."/>
            <person name="Patkova L."/>
            <person name="Nedelnik J."/>
            <person name="Repkova J."/>
        </authorList>
    </citation>
    <scope>NUCLEOTIDE SEQUENCE [LARGE SCALE GENOMIC DNA]</scope>
    <source>
        <strain evidence="2">cv. Tatra</strain>
        <tissue evidence="1">Young leaves</tissue>
    </source>
</reference>
<protein>
    <submittedName>
        <fullName evidence="1">Uncharacterized protein</fullName>
    </submittedName>
</protein>
<comment type="caution">
    <text evidence="1">The sequence shown here is derived from an EMBL/GenBank/DDBJ whole genome shotgun (WGS) entry which is preliminary data.</text>
</comment>
<reference evidence="1 2" key="1">
    <citation type="journal article" date="2014" name="Am. J. Bot.">
        <title>Genome assembly and annotation for red clover (Trifolium pratense; Fabaceae).</title>
        <authorList>
            <person name="Istvanek J."/>
            <person name="Jaros M."/>
            <person name="Krenek A."/>
            <person name="Repkova J."/>
        </authorList>
    </citation>
    <scope>NUCLEOTIDE SEQUENCE [LARGE SCALE GENOMIC DNA]</scope>
    <source>
        <strain evidence="2">cv. Tatra</strain>
        <tissue evidence="1">Young leaves</tissue>
    </source>
</reference>
<evidence type="ECO:0000313" key="1">
    <source>
        <dbReference type="EMBL" id="PNX86513.1"/>
    </source>
</evidence>
<gene>
    <name evidence="1" type="ORF">L195_g042591</name>
</gene>